<feature type="domain" description="Major facilitator superfamily (MFS) profile" evidence="6">
    <location>
        <begin position="42"/>
        <end position="430"/>
    </location>
</feature>
<feature type="transmembrane region" description="Helical" evidence="5">
    <location>
        <begin position="323"/>
        <end position="344"/>
    </location>
</feature>
<evidence type="ECO:0000256" key="3">
    <source>
        <dbReference type="ARBA" id="ARBA00022989"/>
    </source>
</evidence>
<evidence type="ECO:0000313" key="7">
    <source>
        <dbReference type="EMBL" id="USR79707.1"/>
    </source>
</evidence>
<comment type="subcellular location">
    <subcellularLocation>
        <location evidence="1">Cell membrane</location>
        <topology evidence="1">Multi-pass membrane protein</topology>
    </subcellularLocation>
</comment>
<keyword evidence="8" id="KW-1185">Reference proteome</keyword>
<name>A0ABY5AIN0_9ACTO</name>
<sequence length="440" mass="46055">MAGYHRRMTTDHTIVQSASSTISLGSVDPGISTPVKITSNPTIRAILVIVFFTYIGQNMLNVSIAPLSRALGLVEWAIGLAVSLAAVFVALLAQFWGRRVTYWGRRRVLLISLFLALCAGVIFAAAVWARSTGLIGAAFATVLVIAARGPFFGSAVSGIPPAGQSLIAEITPDETSRVRGMAAFSGATNLSIMVGSFFSASLGAWWLFAPVYATPFLVAIAFIVAVKAIPRTEKPQEKILPAKMSWTDPRVKPWVLSIVGLFFANGVVQIIVGFVVQDRLGFAPRAALGVTGWLLLVSAGGAMIAQLVIVPRLGWKPRRLVRVGLLLSVVSFVGLAFSSQLWIIGVSSFCMGFSTGFAGPGFAAGGSLAVGPAEQGALAGLQHATGALTWIFAPVSATALYGVHHLAPFALAGVFLLASTVSAWAHPGLADTKVVARTAV</sequence>
<dbReference type="PANTHER" id="PTHR23546">
    <property type="entry name" value="TRANSPORT PROTEIN"/>
    <property type="match status" value="1"/>
</dbReference>
<feature type="transmembrane region" description="Helical" evidence="5">
    <location>
        <begin position="45"/>
        <end position="64"/>
    </location>
</feature>
<dbReference type="SUPFAM" id="SSF103473">
    <property type="entry name" value="MFS general substrate transporter"/>
    <property type="match status" value="1"/>
</dbReference>
<evidence type="ECO:0000313" key="8">
    <source>
        <dbReference type="Proteomes" id="UP001056109"/>
    </source>
</evidence>
<feature type="transmembrane region" description="Helical" evidence="5">
    <location>
        <begin position="180"/>
        <end position="198"/>
    </location>
</feature>
<feature type="transmembrane region" description="Helical" evidence="5">
    <location>
        <begin position="254"/>
        <end position="276"/>
    </location>
</feature>
<dbReference type="EMBL" id="CP099547">
    <property type="protein sequence ID" value="USR79707.1"/>
    <property type="molecule type" value="Genomic_DNA"/>
</dbReference>
<feature type="transmembrane region" description="Helical" evidence="5">
    <location>
        <begin position="406"/>
        <end position="425"/>
    </location>
</feature>
<evidence type="ECO:0000256" key="2">
    <source>
        <dbReference type="ARBA" id="ARBA00022692"/>
    </source>
</evidence>
<keyword evidence="3 5" id="KW-1133">Transmembrane helix</keyword>
<gene>
    <name evidence="7" type="ORF">NG665_01560</name>
</gene>
<reference evidence="7" key="1">
    <citation type="submission" date="2022-06" db="EMBL/GenBank/DDBJ databases">
        <title>Complete Genome Sequence of Arcanobacterium pinnipediorum strain DSM 28752 isolated from a harbour seal.</title>
        <authorList>
            <person name="Borowiak M."/>
            <person name="Kreitlow A."/>
            <person name="Alssahen M."/>
            <person name="Malorny B."/>
            <person name="Laemmler C."/>
            <person name="Prenger-Berninghoff E."/>
            <person name="Siebert U."/>
            <person name="Ploetz M."/>
            <person name="Abdulmawjood A."/>
        </authorList>
    </citation>
    <scope>NUCLEOTIDE SEQUENCE</scope>
    <source>
        <strain evidence="7">DSM 28752</strain>
    </source>
</reference>
<dbReference type="InterPro" id="IPR011701">
    <property type="entry name" value="MFS"/>
</dbReference>
<evidence type="ECO:0000259" key="6">
    <source>
        <dbReference type="PROSITE" id="PS50850"/>
    </source>
</evidence>
<feature type="transmembrane region" description="Helical" evidence="5">
    <location>
        <begin position="108"/>
        <end position="129"/>
    </location>
</feature>
<dbReference type="PROSITE" id="PS50850">
    <property type="entry name" value="MFS"/>
    <property type="match status" value="1"/>
</dbReference>
<dbReference type="PANTHER" id="PTHR23546:SF1">
    <property type="entry name" value="MEMBRANE PROTEIN"/>
    <property type="match status" value="1"/>
</dbReference>
<dbReference type="RefSeq" id="WP_252673572.1">
    <property type="nucleotide sequence ID" value="NZ_CP099547.1"/>
</dbReference>
<keyword evidence="2 5" id="KW-0812">Transmembrane</keyword>
<dbReference type="Pfam" id="PF07690">
    <property type="entry name" value="MFS_1"/>
    <property type="match status" value="1"/>
</dbReference>
<evidence type="ECO:0000256" key="5">
    <source>
        <dbReference type="SAM" id="Phobius"/>
    </source>
</evidence>
<evidence type="ECO:0000256" key="4">
    <source>
        <dbReference type="ARBA" id="ARBA00023136"/>
    </source>
</evidence>
<proteinExistence type="predicted"/>
<feature type="transmembrane region" description="Helical" evidence="5">
    <location>
        <begin position="76"/>
        <end position="96"/>
    </location>
</feature>
<dbReference type="InterPro" id="IPR036259">
    <property type="entry name" value="MFS_trans_sf"/>
</dbReference>
<dbReference type="Proteomes" id="UP001056109">
    <property type="component" value="Chromosome"/>
</dbReference>
<feature type="transmembrane region" description="Helical" evidence="5">
    <location>
        <begin position="135"/>
        <end position="159"/>
    </location>
</feature>
<dbReference type="Gene3D" id="1.20.1250.20">
    <property type="entry name" value="MFS general substrate transporter like domains"/>
    <property type="match status" value="1"/>
</dbReference>
<keyword evidence="4 5" id="KW-0472">Membrane</keyword>
<protein>
    <submittedName>
        <fullName evidence="7">MFS transporter</fullName>
    </submittedName>
</protein>
<feature type="transmembrane region" description="Helical" evidence="5">
    <location>
        <begin position="288"/>
        <end position="311"/>
    </location>
</feature>
<feature type="transmembrane region" description="Helical" evidence="5">
    <location>
        <begin position="204"/>
        <end position="226"/>
    </location>
</feature>
<evidence type="ECO:0000256" key="1">
    <source>
        <dbReference type="ARBA" id="ARBA00004651"/>
    </source>
</evidence>
<dbReference type="InterPro" id="IPR020846">
    <property type="entry name" value="MFS_dom"/>
</dbReference>
<accession>A0ABY5AIN0</accession>
<organism evidence="7 8">
    <name type="scientific">Arcanobacterium pinnipediorum</name>
    <dbReference type="NCBI Taxonomy" id="1503041"/>
    <lineage>
        <taxon>Bacteria</taxon>
        <taxon>Bacillati</taxon>
        <taxon>Actinomycetota</taxon>
        <taxon>Actinomycetes</taxon>
        <taxon>Actinomycetales</taxon>
        <taxon>Actinomycetaceae</taxon>
        <taxon>Arcanobacterium</taxon>
    </lineage>
</organism>